<sequence>MTEASRRNAFTSTESLDPDLRRIARMLPRGYALRLGLRPQRAVMNALGRLARDRTVPVHRVDENVTVRLHRPAALPESAPALLWIHGGGTVMGTAAQDDRYCRKLAHLSGVAVAAVEHRLAPEHPYPAPVNDCHTAFQWLAEQPWADSSRLAVGGASAGGHFAAAVAQIAYDRGPAQPIYQLLVYPMLDDRTGRSGDGRRRIMWSESDNQRAWDWYLNGADPIGAVPARRADLSGLPAAWIGVGTLDLFYEECREYAARLRAAGIKVHEEIAEGAFHAFDQFAPNAPVSAAFFASLCNGLRCALNA</sequence>
<dbReference type="PANTHER" id="PTHR48081:SF8">
    <property type="entry name" value="ALPHA_BETA HYDROLASE FOLD-3 DOMAIN-CONTAINING PROTEIN-RELATED"/>
    <property type="match status" value="1"/>
</dbReference>
<dbReference type="InterPro" id="IPR013094">
    <property type="entry name" value="AB_hydrolase_3"/>
</dbReference>
<dbReference type="Pfam" id="PF07859">
    <property type="entry name" value="Abhydrolase_3"/>
    <property type="match status" value="1"/>
</dbReference>
<dbReference type="InterPro" id="IPR029058">
    <property type="entry name" value="AB_hydrolase_fold"/>
</dbReference>
<dbReference type="Proteomes" id="UP000093712">
    <property type="component" value="Unassembled WGS sequence"/>
</dbReference>
<dbReference type="GO" id="GO:0016787">
    <property type="term" value="F:hydrolase activity"/>
    <property type="evidence" value="ECO:0007669"/>
    <property type="project" value="UniProtKB-KW"/>
</dbReference>
<organism evidence="3 4">
    <name type="scientific">Mycolicibacter heraklionensis</name>
    <dbReference type="NCBI Taxonomy" id="512402"/>
    <lineage>
        <taxon>Bacteria</taxon>
        <taxon>Bacillati</taxon>
        <taxon>Actinomycetota</taxon>
        <taxon>Actinomycetes</taxon>
        <taxon>Mycobacteriales</taxon>
        <taxon>Mycobacteriaceae</taxon>
        <taxon>Mycolicibacter</taxon>
    </lineage>
</organism>
<keyword evidence="1 3" id="KW-0378">Hydrolase</keyword>
<evidence type="ECO:0000313" key="4">
    <source>
        <dbReference type="Proteomes" id="UP000093712"/>
    </source>
</evidence>
<gene>
    <name evidence="3" type="ORF">A5649_08970</name>
</gene>
<dbReference type="InterPro" id="IPR050300">
    <property type="entry name" value="GDXG_lipolytic_enzyme"/>
</dbReference>
<comment type="caution">
    <text evidence="3">The sequence shown here is derived from an EMBL/GenBank/DDBJ whole genome shotgun (WGS) entry which is preliminary data.</text>
</comment>
<evidence type="ECO:0000259" key="2">
    <source>
        <dbReference type="Pfam" id="PF07859"/>
    </source>
</evidence>
<dbReference type="PANTHER" id="PTHR48081">
    <property type="entry name" value="AB HYDROLASE SUPERFAMILY PROTEIN C4A8.06C"/>
    <property type="match status" value="1"/>
</dbReference>
<evidence type="ECO:0000313" key="3">
    <source>
        <dbReference type="EMBL" id="OBK82457.1"/>
    </source>
</evidence>
<dbReference type="AlphaFoldDB" id="A0AA91IWK7"/>
<dbReference type="RefSeq" id="WP_065041684.1">
    <property type="nucleotide sequence ID" value="NZ_LZME01000126.1"/>
</dbReference>
<dbReference type="SUPFAM" id="SSF53474">
    <property type="entry name" value="alpha/beta-Hydrolases"/>
    <property type="match status" value="1"/>
</dbReference>
<accession>A0AA91IWK7</accession>
<dbReference type="Gene3D" id="3.40.50.1820">
    <property type="entry name" value="alpha/beta hydrolase"/>
    <property type="match status" value="1"/>
</dbReference>
<feature type="domain" description="Alpha/beta hydrolase fold-3" evidence="2">
    <location>
        <begin position="82"/>
        <end position="279"/>
    </location>
</feature>
<protein>
    <submittedName>
        <fullName evidence="3">Alpha/beta hydrolase</fullName>
    </submittedName>
</protein>
<reference evidence="3 4" key="1">
    <citation type="submission" date="2016-06" db="EMBL/GenBank/DDBJ databases">
        <authorList>
            <person name="Sutton G."/>
            <person name="Brinkac L."/>
            <person name="Sanka R."/>
            <person name="Adams M."/>
            <person name="Lau E."/>
            <person name="Garcia-Basteiro A."/>
            <person name="Lopez-Varela E."/>
            <person name="Palencia S."/>
        </authorList>
    </citation>
    <scope>NUCLEOTIDE SEQUENCE [LARGE SCALE GENOMIC DNA]</scope>
    <source>
        <strain evidence="3 4">1211594.5</strain>
    </source>
</reference>
<proteinExistence type="predicted"/>
<name>A0AA91IWK7_9MYCO</name>
<evidence type="ECO:0000256" key="1">
    <source>
        <dbReference type="ARBA" id="ARBA00022801"/>
    </source>
</evidence>
<dbReference type="EMBL" id="LZME01000126">
    <property type="protein sequence ID" value="OBK82457.1"/>
    <property type="molecule type" value="Genomic_DNA"/>
</dbReference>